<keyword evidence="3" id="KW-1185">Reference proteome</keyword>
<feature type="compositionally biased region" description="Basic and acidic residues" evidence="1">
    <location>
        <begin position="13"/>
        <end position="23"/>
    </location>
</feature>
<gene>
    <name evidence="2" type="ORF">DFP72DRAFT_1043225</name>
</gene>
<protein>
    <submittedName>
        <fullName evidence="2">Uncharacterized protein</fullName>
    </submittedName>
</protein>
<evidence type="ECO:0000256" key="1">
    <source>
        <dbReference type="SAM" id="MobiDB-lite"/>
    </source>
</evidence>
<comment type="caution">
    <text evidence="2">The sequence shown here is derived from an EMBL/GenBank/DDBJ whole genome shotgun (WGS) entry which is preliminary data.</text>
</comment>
<dbReference type="Proteomes" id="UP000521943">
    <property type="component" value="Unassembled WGS sequence"/>
</dbReference>
<name>A0A8H6MC34_9AGAR</name>
<feature type="region of interest" description="Disordered" evidence="1">
    <location>
        <begin position="223"/>
        <end position="247"/>
    </location>
</feature>
<evidence type="ECO:0000313" key="2">
    <source>
        <dbReference type="EMBL" id="KAF6759636.1"/>
    </source>
</evidence>
<dbReference type="AlphaFoldDB" id="A0A8H6MC34"/>
<proteinExistence type="predicted"/>
<evidence type="ECO:0000313" key="3">
    <source>
        <dbReference type="Proteomes" id="UP000521943"/>
    </source>
</evidence>
<reference evidence="2 3" key="1">
    <citation type="submission" date="2020-07" db="EMBL/GenBank/DDBJ databases">
        <title>Comparative genomics of pyrophilous fungi reveals a link between fire events and developmental genes.</title>
        <authorList>
            <consortium name="DOE Joint Genome Institute"/>
            <person name="Steindorff A.S."/>
            <person name="Carver A."/>
            <person name="Calhoun S."/>
            <person name="Stillman K."/>
            <person name="Liu H."/>
            <person name="Lipzen A."/>
            <person name="Pangilinan J."/>
            <person name="Labutti K."/>
            <person name="Bruns T.D."/>
            <person name="Grigoriev I.V."/>
        </authorList>
    </citation>
    <scope>NUCLEOTIDE SEQUENCE [LARGE SCALE GENOMIC DNA]</scope>
    <source>
        <strain evidence="2 3">CBS 144469</strain>
    </source>
</reference>
<accession>A0A8H6MC34</accession>
<organism evidence="2 3">
    <name type="scientific">Ephemerocybe angulata</name>
    <dbReference type="NCBI Taxonomy" id="980116"/>
    <lineage>
        <taxon>Eukaryota</taxon>
        <taxon>Fungi</taxon>
        <taxon>Dikarya</taxon>
        <taxon>Basidiomycota</taxon>
        <taxon>Agaricomycotina</taxon>
        <taxon>Agaricomycetes</taxon>
        <taxon>Agaricomycetidae</taxon>
        <taxon>Agaricales</taxon>
        <taxon>Agaricineae</taxon>
        <taxon>Psathyrellaceae</taxon>
        <taxon>Ephemerocybe</taxon>
    </lineage>
</organism>
<feature type="region of interest" description="Disordered" evidence="1">
    <location>
        <begin position="1"/>
        <end position="25"/>
    </location>
</feature>
<dbReference type="EMBL" id="JACGCI010000015">
    <property type="protein sequence ID" value="KAF6759636.1"/>
    <property type="molecule type" value="Genomic_DNA"/>
</dbReference>
<sequence>MPTKGATDGVLESENHGTSEPRKYQTRTNELVYEPKPLCAGLGNDLWTIHPDEAAWTDVECSCKSRIAEAVRSHLHVRGRGCYEVFEIRELAGTGTRTSRYLALSEVQRREIQACSNAVLVKGQKQSSTRAVAGSTGTPRVMGTHEVGWEGEAKCHVKGGSTDTRVEGEVELERTWERTKGSSVVYLSPDRPSKDGLLGGGIAGNEETSGVWPMRVLCAVAGSNSRASGEETKDGVETNDEESELRRFGTPTGAFRWAEWAWNGPNLGRTQVVFDIAGQGRRESRIVGERWVAGTGGTAGLGTMAGSLQTLKFDVRDPFPGRGMRSDPGANEKMTNIWGVPILFTSNLGGARLGTGLEISMDRPLTPQLGRSLAAEAPLLAWSAFLSSRTRMTLR</sequence>